<dbReference type="CDD" id="cd16100">
    <property type="entry name" value="ARID"/>
    <property type="match status" value="1"/>
</dbReference>
<feature type="domain" description="ARID" evidence="2">
    <location>
        <begin position="60"/>
        <end position="175"/>
    </location>
</feature>
<dbReference type="SMART" id="SM01014">
    <property type="entry name" value="ARID"/>
    <property type="match status" value="1"/>
</dbReference>
<dbReference type="InterPro" id="IPR036431">
    <property type="entry name" value="ARID_dom_sf"/>
</dbReference>
<dbReference type="GO" id="GO:0003677">
    <property type="term" value="F:DNA binding"/>
    <property type="evidence" value="ECO:0007669"/>
    <property type="project" value="InterPro"/>
</dbReference>
<proteinExistence type="predicted"/>
<dbReference type="SMART" id="SM00501">
    <property type="entry name" value="BRIGHT"/>
    <property type="match status" value="1"/>
</dbReference>
<name>A0A9P8I8F0_9PEZI</name>
<gene>
    <name evidence="3" type="ORF">FGG08_002823</name>
</gene>
<accession>A0A9P8I8F0</accession>
<evidence type="ECO:0000313" key="3">
    <source>
        <dbReference type="EMBL" id="KAH0542775.1"/>
    </source>
</evidence>
<dbReference type="Proteomes" id="UP000698800">
    <property type="component" value="Unassembled WGS sequence"/>
</dbReference>
<keyword evidence="4" id="KW-1185">Reference proteome</keyword>
<dbReference type="SUPFAM" id="SSF46774">
    <property type="entry name" value="ARID-like"/>
    <property type="match status" value="1"/>
</dbReference>
<feature type="region of interest" description="Disordered" evidence="1">
    <location>
        <begin position="320"/>
        <end position="353"/>
    </location>
</feature>
<dbReference type="Pfam" id="PF01388">
    <property type="entry name" value="ARID"/>
    <property type="match status" value="1"/>
</dbReference>
<comment type="caution">
    <text evidence="3">The sequence shown here is derived from an EMBL/GenBank/DDBJ whole genome shotgun (WGS) entry which is preliminary data.</text>
</comment>
<dbReference type="EMBL" id="JAGHQL010000046">
    <property type="protein sequence ID" value="KAH0542775.1"/>
    <property type="molecule type" value="Genomic_DNA"/>
</dbReference>
<dbReference type="AlphaFoldDB" id="A0A9P8I8F0"/>
<evidence type="ECO:0000259" key="2">
    <source>
        <dbReference type="PROSITE" id="PS51011"/>
    </source>
</evidence>
<dbReference type="InterPro" id="IPR001606">
    <property type="entry name" value="ARID_dom"/>
</dbReference>
<reference evidence="3" key="1">
    <citation type="submission" date="2021-03" db="EMBL/GenBank/DDBJ databases">
        <title>Comparative genomics and phylogenomic investigation of the class Geoglossomycetes provide insights into ecological specialization and systematics.</title>
        <authorList>
            <person name="Melie T."/>
            <person name="Pirro S."/>
            <person name="Miller A.N."/>
            <person name="Quandt A."/>
        </authorList>
    </citation>
    <scope>NUCLEOTIDE SEQUENCE</scope>
    <source>
        <strain evidence="3">GBOQ0MN5Z8</strain>
    </source>
</reference>
<sequence>MSSTPVRSRRAPDDVIIFSYCVRALIRNPESIPRQMFLSLLEKIWRQIGFEPTPFARDFLKYPPTRVVLVPVTMDDGSTKLERRVVNKGINREPLDLHRLYCEVWKLDGFRSVTDKKEWPLVAIACHFLKTERLTKASVDKTTSGERLDPDEQRIVANTKNTYERYLLQFELRMTDARRILATQGRRFFHGFQRGCHNLQGNREGETSIAVSSGSMSGYGLTGVRTKPQTHVVHAYIGLENVPGRGFDGHQKHRDAIDSCNTAKALTSSMGGELEDMSTQGIKVPQSALAPGCRVREPLESDIGSTVIRPLGPLHQYSSAAQLTSRKGKERCEPSTGTGTTQEHEEHEKPNDPLIDFDFSNFAWIDQFKKEIAAKSLTKNSKTRDHHSTIPPWYWAAEAQRANMYSTGVTQLDSRIQTPGHRNREHIVPETYWAAEGRRLGIYPAKPGHELVSARGFQDFVRGKEKDDWVQRGSPPGLCESSGNGIRRFGHRLREGLVRIKVAPTGGKPPRPLLHRIFGRKATSKGSRLCQLEMPATEYGVVGFTGAGGRVQSSHPPSSYLRLSEQGVKHEMTYRAKVERYE</sequence>
<dbReference type="PROSITE" id="PS51011">
    <property type="entry name" value="ARID"/>
    <property type="match status" value="1"/>
</dbReference>
<dbReference type="Gene3D" id="1.10.150.60">
    <property type="entry name" value="ARID DNA-binding domain"/>
    <property type="match status" value="1"/>
</dbReference>
<dbReference type="OrthoDB" id="338531at2759"/>
<feature type="compositionally biased region" description="Basic and acidic residues" evidence="1">
    <location>
        <begin position="342"/>
        <end position="351"/>
    </location>
</feature>
<evidence type="ECO:0000313" key="4">
    <source>
        <dbReference type="Proteomes" id="UP000698800"/>
    </source>
</evidence>
<organism evidence="3 4">
    <name type="scientific">Glutinoglossum americanum</name>
    <dbReference type="NCBI Taxonomy" id="1670608"/>
    <lineage>
        <taxon>Eukaryota</taxon>
        <taxon>Fungi</taxon>
        <taxon>Dikarya</taxon>
        <taxon>Ascomycota</taxon>
        <taxon>Pezizomycotina</taxon>
        <taxon>Geoglossomycetes</taxon>
        <taxon>Geoglossales</taxon>
        <taxon>Geoglossaceae</taxon>
        <taxon>Glutinoglossum</taxon>
    </lineage>
</organism>
<evidence type="ECO:0000256" key="1">
    <source>
        <dbReference type="SAM" id="MobiDB-lite"/>
    </source>
</evidence>
<protein>
    <recommendedName>
        <fullName evidence="2">ARID domain-containing protein</fullName>
    </recommendedName>
</protein>